<keyword evidence="1" id="KW-0472">Membrane</keyword>
<gene>
    <name evidence="2" type="ORF">MOC_6204</name>
</gene>
<accession>A0A089QH86</accession>
<dbReference type="KEGG" id="mor:MOC_6204"/>
<dbReference type="HOGENOM" id="CLU_201159_0_0_5"/>
<dbReference type="GeneID" id="96601800"/>
<dbReference type="Proteomes" id="UP000029492">
    <property type="component" value="Chromosome"/>
</dbReference>
<proteinExistence type="predicted"/>
<sequence length="59" mass="6192">MSALVTFIGCGLVLFGFAAEKFAEHRWLAASRPAPLDALAILALTLPAFGLMLMATLAT</sequence>
<name>A0A089QH86_9HYPH</name>
<keyword evidence="1" id="KW-0812">Transmembrane</keyword>
<feature type="transmembrane region" description="Helical" evidence="1">
    <location>
        <begin position="34"/>
        <end position="58"/>
    </location>
</feature>
<keyword evidence="3" id="KW-1185">Reference proteome</keyword>
<dbReference type="RefSeq" id="WP_043350277.1">
    <property type="nucleotide sequence ID" value="NZ_CP003811.1"/>
</dbReference>
<evidence type="ECO:0000256" key="1">
    <source>
        <dbReference type="SAM" id="Phobius"/>
    </source>
</evidence>
<protein>
    <submittedName>
        <fullName evidence="2">Protein of unassigned function</fullName>
    </submittedName>
</protein>
<reference evidence="2 3" key="1">
    <citation type="journal article" date="2014" name="PLoS ONE">
        <title>Genome Information of Methylobacterium oryzae, a Plant-Probiotic Methylotroph in the Phyllosphere.</title>
        <authorList>
            <person name="Kwak M.J."/>
            <person name="Jeong H."/>
            <person name="Madhaiyan M."/>
            <person name="Lee Y."/>
            <person name="Sa T.M."/>
            <person name="Oh T.K."/>
            <person name="Kim J.F."/>
        </authorList>
    </citation>
    <scope>NUCLEOTIDE SEQUENCE [LARGE SCALE GENOMIC DNA]</scope>
    <source>
        <strain evidence="2 3">CBMB20</strain>
    </source>
</reference>
<evidence type="ECO:0000313" key="3">
    <source>
        <dbReference type="Proteomes" id="UP000029492"/>
    </source>
</evidence>
<keyword evidence="1" id="KW-1133">Transmembrane helix</keyword>
<dbReference type="EMBL" id="CP003811">
    <property type="protein sequence ID" value="AIQ93959.1"/>
    <property type="molecule type" value="Genomic_DNA"/>
</dbReference>
<organism evidence="2 3">
    <name type="scientific">Methylobacterium oryzae CBMB20</name>
    <dbReference type="NCBI Taxonomy" id="693986"/>
    <lineage>
        <taxon>Bacteria</taxon>
        <taxon>Pseudomonadati</taxon>
        <taxon>Pseudomonadota</taxon>
        <taxon>Alphaproteobacteria</taxon>
        <taxon>Hyphomicrobiales</taxon>
        <taxon>Methylobacteriaceae</taxon>
        <taxon>Methylobacterium</taxon>
    </lineage>
</organism>
<evidence type="ECO:0000313" key="2">
    <source>
        <dbReference type="EMBL" id="AIQ93959.1"/>
    </source>
</evidence>
<dbReference type="AlphaFoldDB" id="A0A089QH86"/>
<dbReference type="eggNOG" id="ENOG50311U5">
    <property type="taxonomic scope" value="Bacteria"/>
</dbReference>